<dbReference type="RefSeq" id="WP_073155043.1">
    <property type="nucleotide sequence ID" value="NZ_FQVL01000007.1"/>
</dbReference>
<evidence type="ECO:0000256" key="8">
    <source>
        <dbReference type="ARBA" id="ARBA00022801"/>
    </source>
</evidence>
<dbReference type="Proteomes" id="UP000184476">
    <property type="component" value="Unassembled WGS sequence"/>
</dbReference>
<dbReference type="PANTHER" id="PTHR39156:SF1">
    <property type="entry name" value="RIBONUCLEASE M5"/>
    <property type="match status" value="1"/>
</dbReference>
<dbReference type="SUPFAM" id="SSF110455">
    <property type="entry name" value="Toprim domain"/>
    <property type="match status" value="1"/>
</dbReference>
<evidence type="ECO:0000256" key="6">
    <source>
        <dbReference type="ARBA" id="ARBA00022730"/>
    </source>
</evidence>
<evidence type="ECO:0000259" key="13">
    <source>
        <dbReference type="PROSITE" id="PS50880"/>
    </source>
</evidence>
<gene>
    <name evidence="11" type="primary">rnmV</name>
    <name evidence="14" type="ORF">SAMN05444392_10726</name>
</gene>
<keyword evidence="1 11" id="KW-0963">Cytoplasm</keyword>
<dbReference type="GO" id="GO:0043822">
    <property type="term" value="F:ribonuclease M5 activity"/>
    <property type="evidence" value="ECO:0007669"/>
    <property type="project" value="UniProtKB-UniRule"/>
</dbReference>
<dbReference type="Pfam" id="PF01751">
    <property type="entry name" value="Toprim"/>
    <property type="match status" value="1"/>
</dbReference>
<dbReference type="AlphaFoldDB" id="A0A1M4YLI8"/>
<dbReference type="Gene3D" id="3.40.1360.10">
    <property type="match status" value="1"/>
</dbReference>
<comment type="subcellular location">
    <subcellularLocation>
        <location evidence="11">Cytoplasm</location>
    </subcellularLocation>
</comment>
<sequence length="183" mass="20447">MKAKIQEVIVVEGLHDTQAVQRAVDADTIETGGSAIGESVLFEISRAQRTRGVIIFTDPDSAGERIRRIISEHVPGVKHAFLSREAAKGKRKIGVEHASDQALRHALASVRTEQVNQDAWTELSWSEYVAIGLIGRADSAQLREQLADELDIGYANGKRFFHRLQVLRIQKEELTQALERVKR</sequence>
<accession>A0A1M4YLI8</accession>
<dbReference type="Pfam" id="PF13331">
    <property type="entry name" value="DUF4093"/>
    <property type="match status" value="1"/>
</dbReference>
<evidence type="ECO:0000256" key="4">
    <source>
        <dbReference type="ARBA" id="ARBA00022722"/>
    </source>
</evidence>
<name>A0A1M4YLI8_9BACL</name>
<dbReference type="EC" id="3.1.26.8" evidence="11 12"/>
<evidence type="ECO:0000256" key="1">
    <source>
        <dbReference type="ARBA" id="ARBA00022490"/>
    </source>
</evidence>
<dbReference type="PROSITE" id="PS50880">
    <property type="entry name" value="TOPRIM"/>
    <property type="match status" value="1"/>
</dbReference>
<comment type="function">
    <text evidence="11">Required for correct processing of both the 5' and 3' ends of 5S rRNA precursor. Cleaves both sides of a double-stranded region yielding mature 5S rRNA in one step.</text>
</comment>
<dbReference type="InterPro" id="IPR025156">
    <property type="entry name" value="RNase_M5_C"/>
</dbReference>
<evidence type="ECO:0000256" key="3">
    <source>
        <dbReference type="ARBA" id="ARBA00022552"/>
    </source>
</evidence>
<keyword evidence="3 11" id="KW-0698">rRNA processing</keyword>
<protein>
    <recommendedName>
        <fullName evidence="11 12">Ribonuclease M5</fullName>
        <ecNumber evidence="11 12">3.1.26.8</ecNumber>
    </recommendedName>
    <alternativeName>
        <fullName evidence="11">RNase M5</fullName>
    </alternativeName>
    <alternativeName>
        <fullName evidence="11">Ribosomal RNA terminal maturase M5</fullName>
    </alternativeName>
</protein>
<evidence type="ECO:0000313" key="15">
    <source>
        <dbReference type="Proteomes" id="UP000184476"/>
    </source>
</evidence>
<dbReference type="HAMAP" id="MF_01469">
    <property type="entry name" value="RNase_M5"/>
    <property type="match status" value="1"/>
</dbReference>
<reference evidence="14 15" key="1">
    <citation type="submission" date="2016-11" db="EMBL/GenBank/DDBJ databases">
        <authorList>
            <person name="Jaros S."/>
            <person name="Januszkiewicz K."/>
            <person name="Wedrychowicz H."/>
        </authorList>
    </citation>
    <scope>NUCLEOTIDE SEQUENCE [LARGE SCALE GENOMIC DNA]</scope>
    <source>
        <strain evidence="14 15">DSM 44666</strain>
    </source>
</reference>
<dbReference type="FunFam" id="3.40.1360.10:FF:000006">
    <property type="entry name" value="Ribonuclease M5"/>
    <property type="match status" value="1"/>
</dbReference>
<dbReference type="NCBIfam" id="TIGR00334">
    <property type="entry name" value="5S_RNA_mat_M5"/>
    <property type="match status" value="1"/>
</dbReference>
<keyword evidence="6 11" id="KW-0699">rRNA-binding</keyword>
<keyword evidence="8 11" id="KW-0378">Hydrolase</keyword>
<evidence type="ECO:0000256" key="5">
    <source>
        <dbReference type="ARBA" id="ARBA00022723"/>
    </source>
</evidence>
<dbReference type="GO" id="GO:0046872">
    <property type="term" value="F:metal ion binding"/>
    <property type="evidence" value="ECO:0007669"/>
    <property type="project" value="UniProtKB-KW"/>
</dbReference>
<keyword evidence="7 11" id="KW-0255">Endonuclease</keyword>
<keyword evidence="10 11" id="KW-0694">RNA-binding</keyword>
<dbReference type="GO" id="GO:0006364">
    <property type="term" value="P:rRNA processing"/>
    <property type="evidence" value="ECO:0007669"/>
    <property type="project" value="UniProtKB-UniRule"/>
</dbReference>
<evidence type="ECO:0000256" key="11">
    <source>
        <dbReference type="HAMAP-Rule" id="MF_01469"/>
    </source>
</evidence>
<evidence type="ECO:0000256" key="2">
    <source>
        <dbReference type="ARBA" id="ARBA00022517"/>
    </source>
</evidence>
<dbReference type="SMART" id="SM00493">
    <property type="entry name" value="TOPRIM"/>
    <property type="match status" value="1"/>
</dbReference>
<comment type="similarity">
    <text evidence="11">Belongs to the ribonuclease M5 family.</text>
</comment>
<keyword evidence="15" id="KW-1185">Reference proteome</keyword>
<evidence type="ECO:0000256" key="12">
    <source>
        <dbReference type="NCBIfam" id="TIGR00334"/>
    </source>
</evidence>
<dbReference type="STRING" id="112248.SAMN05444392_10726"/>
<keyword evidence="4 11" id="KW-0540">Nuclease</keyword>
<dbReference type="GO" id="GO:0005737">
    <property type="term" value="C:cytoplasm"/>
    <property type="evidence" value="ECO:0007669"/>
    <property type="project" value="UniProtKB-SubCell"/>
</dbReference>
<keyword evidence="9" id="KW-0460">Magnesium</keyword>
<dbReference type="GO" id="GO:0019843">
    <property type="term" value="F:rRNA binding"/>
    <property type="evidence" value="ECO:0007669"/>
    <property type="project" value="UniProtKB-KW"/>
</dbReference>
<dbReference type="EMBL" id="FQVL01000007">
    <property type="protein sequence ID" value="SHF06659.1"/>
    <property type="molecule type" value="Genomic_DNA"/>
</dbReference>
<evidence type="ECO:0000256" key="7">
    <source>
        <dbReference type="ARBA" id="ARBA00022759"/>
    </source>
</evidence>
<proteinExistence type="inferred from homology"/>
<dbReference type="CDD" id="cd01027">
    <property type="entry name" value="TOPRIM_RNase_M5_like"/>
    <property type="match status" value="1"/>
</dbReference>
<organism evidence="14 15">
    <name type="scientific">Seinonella peptonophila</name>
    <dbReference type="NCBI Taxonomy" id="112248"/>
    <lineage>
        <taxon>Bacteria</taxon>
        <taxon>Bacillati</taxon>
        <taxon>Bacillota</taxon>
        <taxon>Bacilli</taxon>
        <taxon>Bacillales</taxon>
        <taxon>Thermoactinomycetaceae</taxon>
        <taxon>Seinonella</taxon>
    </lineage>
</organism>
<feature type="domain" description="Toprim" evidence="13">
    <location>
        <begin position="6"/>
        <end position="89"/>
    </location>
</feature>
<evidence type="ECO:0000256" key="9">
    <source>
        <dbReference type="ARBA" id="ARBA00022842"/>
    </source>
</evidence>
<dbReference type="OrthoDB" id="9791329at2"/>
<keyword evidence="5" id="KW-0479">Metal-binding</keyword>
<comment type="catalytic activity">
    <reaction evidence="11">
        <text>Endonucleolytic cleavage of RNA, removing 21 and 42 nucleotides, respectively, from the 5'- and 3'-termini of a 5S-rRNA precursor.</text>
        <dbReference type="EC" id="3.1.26.8"/>
    </reaction>
</comment>
<dbReference type="InterPro" id="IPR034141">
    <property type="entry name" value="TOPRIM_RNase_M5-like"/>
</dbReference>
<evidence type="ECO:0000256" key="10">
    <source>
        <dbReference type="ARBA" id="ARBA00022884"/>
    </source>
</evidence>
<dbReference type="InterPro" id="IPR006171">
    <property type="entry name" value="TOPRIM_dom"/>
</dbReference>
<dbReference type="PANTHER" id="PTHR39156">
    <property type="entry name" value="RIBONUCLEASE M5"/>
    <property type="match status" value="1"/>
</dbReference>
<evidence type="ECO:0000313" key="14">
    <source>
        <dbReference type="EMBL" id="SHF06659.1"/>
    </source>
</evidence>
<dbReference type="InterPro" id="IPR004466">
    <property type="entry name" value="RNase_M5"/>
</dbReference>
<keyword evidence="2 11" id="KW-0690">Ribosome biogenesis</keyword>